<evidence type="ECO:0000313" key="2">
    <source>
        <dbReference type="Proteomes" id="UP000799755"/>
    </source>
</evidence>
<protein>
    <submittedName>
        <fullName evidence="1">Arabinanase/levansucrase/invertase</fullName>
    </submittedName>
</protein>
<dbReference type="EMBL" id="MU003499">
    <property type="protein sequence ID" value="KAF2473536.1"/>
    <property type="molecule type" value="Genomic_DNA"/>
</dbReference>
<comment type="caution">
    <text evidence="1">The sequence shown here is derived from an EMBL/GenBank/DDBJ whole genome shotgun (WGS) entry which is preliminary data.</text>
</comment>
<organism evidence="1 2">
    <name type="scientific">Lindgomyces ingoldianus</name>
    <dbReference type="NCBI Taxonomy" id="673940"/>
    <lineage>
        <taxon>Eukaryota</taxon>
        <taxon>Fungi</taxon>
        <taxon>Dikarya</taxon>
        <taxon>Ascomycota</taxon>
        <taxon>Pezizomycotina</taxon>
        <taxon>Dothideomycetes</taxon>
        <taxon>Pleosporomycetidae</taxon>
        <taxon>Pleosporales</taxon>
        <taxon>Lindgomycetaceae</taxon>
        <taxon>Lindgomyces</taxon>
    </lineage>
</organism>
<proteinExistence type="predicted"/>
<sequence>MLVIIAVVCAVLAIVLPRKTRDSPIVTPPSASPGTEHWPCREVLHSNFPDPNLLRHNGTWYAFATNNAAGHFGLSHVQLATSPDFVNWTLCDYTEDPLPKLGDWLVPKSNLWAPNVLQRADSKFVLYYAATAANATGNHCVGAAVGDSPQGPYDPLPTPLACPTEIGGAIDPSSIIDSDGSIYLAYKVDGNNRGNGGDCENTVPPLKDTPILLQKLEQDGTTPLGPPVKILDRTYEDGPLVEAPNLIRTVEGIYFLFFSSGCTRLPSYDVKYATSSNITGPYVRSPKRLLKTGDMGLLAPGSVSVTQDKSKWRMVFHARVKTDFGGVRAMYTANLIFNKTDASFDPAS</sequence>
<reference evidence="1" key="1">
    <citation type="journal article" date="2020" name="Stud. Mycol.">
        <title>101 Dothideomycetes genomes: a test case for predicting lifestyles and emergence of pathogens.</title>
        <authorList>
            <person name="Haridas S."/>
            <person name="Albert R."/>
            <person name="Binder M."/>
            <person name="Bloem J."/>
            <person name="Labutti K."/>
            <person name="Salamov A."/>
            <person name="Andreopoulos B."/>
            <person name="Baker S."/>
            <person name="Barry K."/>
            <person name="Bills G."/>
            <person name="Bluhm B."/>
            <person name="Cannon C."/>
            <person name="Castanera R."/>
            <person name="Culley D."/>
            <person name="Daum C."/>
            <person name="Ezra D."/>
            <person name="Gonzalez J."/>
            <person name="Henrissat B."/>
            <person name="Kuo A."/>
            <person name="Liang C."/>
            <person name="Lipzen A."/>
            <person name="Lutzoni F."/>
            <person name="Magnuson J."/>
            <person name="Mondo S."/>
            <person name="Nolan M."/>
            <person name="Ohm R."/>
            <person name="Pangilinan J."/>
            <person name="Park H.-J."/>
            <person name="Ramirez L."/>
            <person name="Alfaro M."/>
            <person name="Sun H."/>
            <person name="Tritt A."/>
            <person name="Yoshinaga Y."/>
            <person name="Zwiers L.-H."/>
            <person name="Turgeon B."/>
            <person name="Goodwin S."/>
            <person name="Spatafora J."/>
            <person name="Crous P."/>
            <person name="Grigoriev I."/>
        </authorList>
    </citation>
    <scope>NUCLEOTIDE SEQUENCE</scope>
    <source>
        <strain evidence="1">ATCC 200398</strain>
    </source>
</reference>
<keyword evidence="2" id="KW-1185">Reference proteome</keyword>
<gene>
    <name evidence="1" type="ORF">BDR25DRAFT_281423</name>
</gene>
<dbReference type="Proteomes" id="UP000799755">
    <property type="component" value="Unassembled WGS sequence"/>
</dbReference>
<evidence type="ECO:0000313" key="1">
    <source>
        <dbReference type="EMBL" id="KAF2473536.1"/>
    </source>
</evidence>
<name>A0ACB6R2Y7_9PLEO</name>
<accession>A0ACB6R2Y7</accession>